<evidence type="ECO:0000313" key="3">
    <source>
        <dbReference type="Proteomes" id="UP000000657"/>
    </source>
</evidence>
<dbReference type="STRING" id="326424.FRAAL0547"/>
<dbReference type="HOGENOM" id="CLU_1145877_0_0_11"/>
<protein>
    <submittedName>
        <fullName evidence="2">Uncharacterized protein</fullName>
    </submittedName>
</protein>
<keyword evidence="3" id="KW-1185">Reference proteome</keyword>
<proteinExistence type="predicted"/>
<dbReference type="EMBL" id="CT573213">
    <property type="protein sequence ID" value="CAJ59222.1"/>
    <property type="molecule type" value="Genomic_DNA"/>
</dbReference>
<name>Q0RT79_FRAAA</name>
<accession>Q0RT79</accession>
<dbReference type="RefSeq" id="WP_011601800.1">
    <property type="nucleotide sequence ID" value="NC_008278.1"/>
</dbReference>
<evidence type="ECO:0000313" key="2">
    <source>
        <dbReference type="EMBL" id="CAJ59222.1"/>
    </source>
</evidence>
<keyword evidence="1" id="KW-0472">Membrane</keyword>
<gene>
    <name evidence="2" type="ordered locus">FRAAL0547</name>
</gene>
<keyword evidence="1" id="KW-1133">Transmembrane helix</keyword>
<dbReference type="Proteomes" id="UP000000657">
    <property type="component" value="Chromosome"/>
</dbReference>
<feature type="transmembrane region" description="Helical" evidence="1">
    <location>
        <begin position="190"/>
        <end position="207"/>
    </location>
</feature>
<keyword evidence="1" id="KW-0812">Transmembrane</keyword>
<sequence length="244" mass="26966">MPRKSDEVTPAEATRLKAYWYAVRKPRVVHEAGVVSLVLPGYFGDRPWSIPVDRVAVRDLSSAPLPEDIPEPEPVLARQVTIPYLFTTGPLTLPNLLLMFTEPQRVPPLRLGPAMAPNSDLPFGYFSTRAERGAYVDGVKLRAENPSGLERLLLAAGATRFEDPVRWLHRHRQVITDAADQERITRRRVVGHRIQLAAAFVWVPAVIGEEALIGEDGPLWAILLLLAVIVGTLGLSVVGGRRAR</sequence>
<feature type="transmembrane region" description="Helical" evidence="1">
    <location>
        <begin position="219"/>
        <end position="238"/>
    </location>
</feature>
<dbReference type="AlphaFoldDB" id="Q0RT79"/>
<organism evidence="2 3">
    <name type="scientific">Frankia alni (strain DSM 45986 / CECT 9034 / ACN14a)</name>
    <dbReference type="NCBI Taxonomy" id="326424"/>
    <lineage>
        <taxon>Bacteria</taxon>
        <taxon>Bacillati</taxon>
        <taxon>Actinomycetota</taxon>
        <taxon>Actinomycetes</taxon>
        <taxon>Frankiales</taxon>
        <taxon>Frankiaceae</taxon>
        <taxon>Frankia</taxon>
    </lineage>
</organism>
<reference evidence="2 3" key="1">
    <citation type="journal article" date="2007" name="Genome Res.">
        <title>Genome characteristics of facultatively symbiotic Frankia sp. strains reflect host range and host plant biogeography.</title>
        <authorList>
            <person name="Normand P."/>
            <person name="Lapierre P."/>
            <person name="Tisa L.S."/>
            <person name="Gogarten J.P."/>
            <person name="Alloisio N."/>
            <person name="Bagnarol E."/>
            <person name="Bassi C.A."/>
            <person name="Berry A.M."/>
            <person name="Bickhart D.M."/>
            <person name="Choisne N."/>
            <person name="Couloux A."/>
            <person name="Cournoyer B."/>
            <person name="Cruveiller S."/>
            <person name="Daubin V."/>
            <person name="Demange N."/>
            <person name="Francino M.P."/>
            <person name="Goltsman E."/>
            <person name="Huang Y."/>
            <person name="Kopp O.R."/>
            <person name="Labarre L."/>
            <person name="Lapidus A."/>
            <person name="Lavire C."/>
            <person name="Marechal J."/>
            <person name="Martinez M."/>
            <person name="Mastronunzio J.E."/>
            <person name="Mullin B.C."/>
            <person name="Niemann J."/>
            <person name="Pujic P."/>
            <person name="Rawnsley T."/>
            <person name="Rouy Z."/>
            <person name="Schenowitz C."/>
            <person name="Sellstedt A."/>
            <person name="Tavares F."/>
            <person name="Tomkins J.P."/>
            <person name="Vallenet D."/>
            <person name="Valverde C."/>
            <person name="Wall L.G."/>
            <person name="Wang Y."/>
            <person name="Medigue C."/>
            <person name="Benson D.R."/>
        </authorList>
    </citation>
    <scope>NUCLEOTIDE SEQUENCE [LARGE SCALE GENOMIC DNA]</scope>
    <source>
        <strain evidence="3">DSM 45986 / CECT 9034 / ACN14a</strain>
    </source>
</reference>
<evidence type="ECO:0000256" key="1">
    <source>
        <dbReference type="SAM" id="Phobius"/>
    </source>
</evidence>
<dbReference type="OrthoDB" id="3214354at2"/>
<dbReference type="KEGG" id="fal:FRAAL0547"/>